<proteinExistence type="predicted"/>
<sequence length="119" mass="13801">MTSYYKCHCGYSTKNKEYAGFHNHKLCQATKFKSEYEGAGGLIYFSKSGKTSSFGKWYESEEKLLATFAGHEVQFRYFYNCDMEFTRLRSRAVQLGLVSNDCPHTIVRNDSAEHLFNDF</sequence>
<gene>
    <name evidence="1" type="primary">M136L</name>
    <name evidence="1" type="ORF">MT325_M136L</name>
</gene>
<dbReference type="Proteomes" id="UP000246715">
    <property type="component" value="Segment"/>
</dbReference>
<name>A7ITL6_PBCVM</name>
<evidence type="ECO:0000313" key="1">
    <source>
        <dbReference type="EMBL" id="ABT13690.1"/>
    </source>
</evidence>
<organism evidence="1 2">
    <name type="scientific">Paramecium bursaria Chlorella virus MT325</name>
    <name type="common">PBCV-MT325</name>
    <dbReference type="NCBI Taxonomy" id="346932"/>
    <lineage>
        <taxon>Viruses</taxon>
        <taxon>Varidnaviria</taxon>
        <taxon>Bamfordvirae</taxon>
        <taxon>Nucleocytoviricota</taxon>
        <taxon>Megaviricetes</taxon>
        <taxon>Algavirales</taxon>
        <taxon>Phycodnaviridae</taxon>
        <taxon>Chlorovirus</taxon>
        <taxon>Chlorovirus conductrix</taxon>
        <taxon>Paramecium bursaria Chlorella virus A1</taxon>
    </lineage>
</organism>
<evidence type="ECO:0000313" key="2">
    <source>
        <dbReference type="Proteomes" id="UP000246715"/>
    </source>
</evidence>
<protein>
    <submittedName>
        <fullName evidence="1">Uncharacterized protein M136L</fullName>
    </submittedName>
</protein>
<accession>A7ITL6</accession>
<organismHost>
    <name type="scientific">Paramecium bursaria</name>
    <dbReference type="NCBI Taxonomy" id="74790"/>
</organismHost>
<reference evidence="1 2" key="1">
    <citation type="journal article" date="2007" name="Virology">
        <title>Sequence and annotation of the 314-kb MT325 and the 321-kb FR483 viruses that infect Chlorella Pbi.</title>
        <authorList>
            <person name="Fitzgerald L.A."/>
            <person name="Graves M.V."/>
            <person name="Li X."/>
            <person name="Feldblyum T."/>
            <person name="Hartigan J."/>
            <person name="Van Etten J.L."/>
        </authorList>
    </citation>
    <scope>NUCLEOTIDE SEQUENCE [LARGE SCALE GENOMIC DNA]</scope>
    <source>
        <strain evidence="1 2">MT325</strain>
    </source>
</reference>
<dbReference type="EMBL" id="DQ491001">
    <property type="protein sequence ID" value="ABT13690.1"/>
    <property type="molecule type" value="Genomic_DNA"/>
</dbReference>